<comment type="caution">
    <text evidence="3">The sequence shown here is derived from an EMBL/GenBank/DDBJ whole genome shotgun (WGS) entry which is preliminary data.</text>
</comment>
<feature type="domain" description="PPM-type phosphatase" evidence="2">
    <location>
        <begin position="704"/>
        <end position="939"/>
    </location>
</feature>
<protein>
    <recommendedName>
        <fullName evidence="2">PPM-type phosphatase domain-containing protein</fullName>
    </recommendedName>
</protein>
<feature type="compositionally biased region" description="Acidic residues" evidence="1">
    <location>
        <begin position="543"/>
        <end position="552"/>
    </location>
</feature>
<dbReference type="SUPFAM" id="SSF81606">
    <property type="entry name" value="PP2C-like"/>
    <property type="match status" value="1"/>
</dbReference>
<evidence type="ECO:0000256" key="1">
    <source>
        <dbReference type="SAM" id="MobiDB-lite"/>
    </source>
</evidence>
<dbReference type="EMBL" id="JAYWIO010000008">
    <property type="protein sequence ID" value="KAK7246768.1"/>
    <property type="molecule type" value="Genomic_DNA"/>
</dbReference>
<dbReference type="SMART" id="SM00332">
    <property type="entry name" value="PP2Cc"/>
    <property type="match status" value="1"/>
</dbReference>
<dbReference type="GO" id="GO:0009507">
    <property type="term" value="C:chloroplast"/>
    <property type="evidence" value="ECO:0007669"/>
    <property type="project" value="TreeGrafter"/>
</dbReference>
<proteinExistence type="predicted"/>
<sequence length="942" mass="101401">MSDLFSSRSFHSLLVPCHNFPPKPSPTRIRISAPFSLPRQWLRLRMLASSTSPSSSSDTEDFDVLSSTVCSDGSVVFRFGNASEIREKVAELDQEKLACEDEHEAGVRALLSEGVENLNTDVDHNLGVEIDSSAIAVVGVAYQNLQQYVNEKESIGFDSDSKTNVIIDSQKVDLQLELNSAKVGQHGVLSEDVAARGCNDVLGVSEEDSEKESFALDNDSATTVIIDSQEIASSVKDDQRGILSEDFTAEGSDVASVSEEVSEKENFVLDNVSATTMINDSQEIDEDLKLDSAKDGENGILSENVAADIDDDPSTSAEDPEKGSLVLDNDSTTPVVNDSQEIDGHLKLDSTKDGENGILSEDVAADSNDDPSKSAEDPEKGSLVLDNNSTTPVVNDSQEIDEDLKLNSVKDVENGILSEDVAADINDDPSASEEDSEKESLVLDNDSATPVINDSQQIDKDLKLDSVKDGENLILSEDVAADGDDVPIASEEDSEKEILVLDNDPETPVINDSRKIDGNLKFDSAKDGENGILSEDVAAEDNDVLSASEEDSEVHSEKEIVVSEFAPESDMLSDQNSGASGELEEKADKGHDTDGATNKPTGVVDADLGELMPVSTSLESEQVANDEETTHHIADESNNASQIKSSAVLHDLVPSSDLENKIEMENTERSDYENPSLPTAPEIHSIDTATQEGEETSRTELFLITGAACLPHPSKALTGRQDAYFISRQNWLGVADGVGQWSLEGSNTGLYIRELMEKCEYIVSNYENIKPAEVLTRITAETQSPGSSAVLVAHFDGEALHAANVGNTGFVIIRDGLIFKKSTPMFHEFNFPLHIIKGEDPSEIIEGYKIGLNAGDVIIIATNGLFDNLYDQEIASIVTKSLQAGWSSQEIGKLMAMRAQEVGRSSFTRSPFADAAQAVGYVGYAGGKLDDVTVIVSLVQTR</sequence>
<dbReference type="GO" id="GO:0004722">
    <property type="term" value="F:protein serine/threonine phosphatase activity"/>
    <property type="evidence" value="ECO:0007669"/>
    <property type="project" value="TreeGrafter"/>
</dbReference>
<gene>
    <name evidence="3" type="ORF">RIF29_41638</name>
</gene>
<evidence type="ECO:0000313" key="3">
    <source>
        <dbReference type="EMBL" id="KAK7246768.1"/>
    </source>
</evidence>
<dbReference type="AlphaFoldDB" id="A0AAN9HVI1"/>
<feature type="compositionally biased region" description="Polar residues" evidence="1">
    <location>
        <begin position="385"/>
        <end position="397"/>
    </location>
</feature>
<dbReference type="PANTHER" id="PTHR12320">
    <property type="entry name" value="PROTEIN PHOSPHATASE 2C"/>
    <property type="match status" value="1"/>
</dbReference>
<dbReference type="Gene3D" id="3.60.40.10">
    <property type="entry name" value="PPM-type phosphatase domain"/>
    <property type="match status" value="1"/>
</dbReference>
<feature type="compositionally biased region" description="Acidic residues" evidence="1">
    <location>
        <begin position="421"/>
        <end position="437"/>
    </location>
</feature>
<dbReference type="PROSITE" id="PS51746">
    <property type="entry name" value="PPM_2"/>
    <property type="match status" value="1"/>
</dbReference>
<reference evidence="3 4" key="1">
    <citation type="submission" date="2024-01" db="EMBL/GenBank/DDBJ databases">
        <title>The genomes of 5 underutilized Papilionoideae crops provide insights into root nodulation and disease resistanc.</title>
        <authorList>
            <person name="Yuan L."/>
        </authorList>
    </citation>
    <scope>NUCLEOTIDE SEQUENCE [LARGE SCALE GENOMIC DNA]</scope>
    <source>
        <strain evidence="3">ZHUSHIDOU_FW_LH</strain>
        <tissue evidence="3">Leaf</tissue>
    </source>
</reference>
<feature type="compositionally biased region" description="Basic and acidic residues" evidence="1">
    <location>
        <begin position="583"/>
        <end position="594"/>
    </location>
</feature>
<evidence type="ECO:0000313" key="4">
    <source>
        <dbReference type="Proteomes" id="UP001372338"/>
    </source>
</evidence>
<dbReference type="InterPro" id="IPR036457">
    <property type="entry name" value="PPM-type-like_dom_sf"/>
</dbReference>
<dbReference type="Proteomes" id="UP001372338">
    <property type="component" value="Unassembled WGS sequence"/>
</dbReference>
<feature type="region of interest" description="Disordered" evidence="1">
    <location>
        <begin position="303"/>
        <end position="399"/>
    </location>
</feature>
<accession>A0AAN9HVI1</accession>
<evidence type="ECO:0000259" key="2">
    <source>
        <dbReference type="PROSITE" id="PS51746"/>
    </source>
</evidence>
<dbReference type="InterPro" id="IPR039123">
    <property type="entry name" value="PPTC7"/>
</dbReference>
<feature type="compositionally biased region" description="Polar residues" evidence="1">
    <location>
        <begin position="329"/>
        <end position="339"/>
    </location>
</feature>
<dbReference type="InterPro" id="IPR001932">
    <property type="entry name" value="PPM-type_phosphatase-like_dom"/>
</dbReference>
<feature type="compositionally biased region" description="Basic and acidic residues" evidence="1">
    <location>
        <begin position="342"/>
        <end position="355"/>
    </location>
</feature>
<feature type="region of interest" description="Disordered" evidence="1">
    <location>
        <begin position="418"/>
        <end position="447"/>
    </location>
</feature>
<feature type="compositionally biased region" description="Polar residues" evidence="1">
    <location>
        <begin position="614"/>
        <end position="623"/>
    </location>
</feature>
<name>A0AAN9HVI1_CROPI</name>
<organism evidence="3 4">
    <name type="scientific">Crotalaria pallida</name>
    <name type="common">Smooth rattlebox</name>
    <name type="synonym">Crotalaria striata</name>
    <dbReference type="NCBI Taxonomy" id="3830"/>
    <lineage>
        <taxon>Eukaryota</taxon>
        <taxon>Viridiplantae</taxon>
        <taxon>Streptophyta</taxon>
        <taxon>Embryophyta</taxon>
        <taxon>Tracheophyta</taxon>
        <taxon>Spermatophyta</taxon>
        <taxon>Magnoliopsida</taxon>
        <taxon>eudicotyledons</taxon>
        <taxon>Gunneridae</taxon>
        <taxon>Pentapetalae</taxon>
        <taxon>rosids</taxon>
        <taxon>fabids</taxon>
        <taxon>Fabales</taxon>
        <taxon>Fabaceae</taxon>
        <taxon>Papilionoideae</taxon>
        <taxon>50 kb inversion clade</taxon>
        <taxon>genistoids sensu lato</taxon>
        <taxon>core genistoids</taxon>
        <taxon>Crotalarieae</taxon>
        <taxon>Crotalaria</taxon>
    </lineage>
</organism>
<feature type="compositionally biased region" description="Basic and acidic residues" evidence="1">
    <location>
        <begin position="370"/>
        <end position="380"/>
    </location>
</feature>
<keyword evidence="4" id="KW-1185">Reference proteome</keyword>
<feature type="region of interest" description="Disordered" evidence="1">
    <location>
        <begin position="543"/>
        <end position="644"/>
    </location>
</feature>
<dbReference type="PANTHER" id="PTHR12320:SF1">
    <property type="entry name" value="PROTEIN PHOSPHATASE PTC7 HOMOLOG"/>
    <property type="match status" value="1"/>
</dbReference>